<accession>A0A849SDS9</accession>
<evidence type="ECO:0000256" key="2">
    <source>
        <dbReference type="SAM" id="Phobius"/>
    </source>
</evidence>
<keyword evidence="2" id="KW-0812">Transmembrane</keyword>
<evidence type="ECO:0000313" key="3">
    <source>
        <dbReference type="EMBL" id="NOT33532.1"/>
    </source>
</evidence>
<sequence>MNHLTPDQLQARYDDRLDARTRDAADRHLESCEACRSAMAELAASDAMLREVLTHEPGDAYFESFPARVEDRLRAAGLRGAQSHHEEGRWLDWLRSPRRVAWVSGAAVVVVGAALVLITSREDRMSSLDNAVLRERSAQIAPQSARSESKDDVSASAPVGGDAPSGNEVAVPPSSVRLDQDRRTVASKSERAEKERAETQPSVLMGAKPAEEPPANSSPAPFATPPPVSVVAPSADATLEQRSESLAEVARESVAKSARQKSALTTSAQVCGHVEDSDGRPLRGAVVTRVSSGASTTTAADGGFCLPSGSGELSVMAIGYQAARIRADENGEALAVSLKSVDVLGQSRTALGREGAAGAVAPSMGFRSADEAVTLRDSDRVAQLTAAAQSLAARAARSRDAASYDSTAAAWSEVVAALPTVGASSNPARLQSAEARFQAWRLAPTRIRARLARTALESYLARDHSSSAAASARAMLEQLPR</sequence>
<evidence type="ECO:0008006" key="5">
    <source>
        <dbReference type="Google" id="ProtNLM"/>
    </source>
</evidence>
<dbReference type="SUPFAM" id="SSF49464">
    <property type="entry name" value="Carboxypeptidase regulatory domain-like"/>
    <property type="match status" value="1"/>
</dbReference>
<feature type="region of interest" description="Disordered" evidence="1">
    <location>
        <begin position="137"/>
        <end position="227"/>
    </location>
</feature>
<name>A0A849SDS9_UNCEI</name>
<dbReference type="Gene3D" id="1.10.10.1320">
    <property type="entry name" value="Anti-sigma factor, zinc-finger domain"/>
    <property type="match status" value="1"/>
</dbReference>
<keyword evidence="2" id="KW-0472">Membrane</keyword>
<reference evidence="3 4" key="1">
    <citation type="submission" date="2020-04" db="EMBL/GenBank/DDBJ databases">
        <title>Metagenomic profiling of ammonia- and methane-oxidizing microorganisms in a Dutch drinking water treatment plant.</title>
        <authorList>
            <person name="Poghosyan L."/>
            <person name="Leucker S."/>
        </authorList>
    </citation>
    <scope>NUCLEOTIDE SEQUENCE [LARGE SCALE GENOMIC DNA]</scope>
    <source>
        <strain evidence="3">S-RSF-IL-03</strain>
    </source>
</reference>
<dbReference type="Pfam" id="PF13620">
    <property type="entry name" value="CarboxypepD_reg"/>
    <property type="match status" value="1"/>
</dbReference>
<dbReference type="EMBL" id="JABFRW010000055">
    <property type="protein sequence ID" value="NOT33532.1"/>
    <property type="molecule type" value="Genomic_DNA"/>
</dbReference>
<evidence type="ECO:0000256" key="1">
    <source>
        <dbReference type="SAM" id="MobiDB-lite"/>
    </source>
</evidence>
<comment type="caution">
    <text evidence="3">The sequence shown here is derived from an EMBL/GenBank/DDBJ whole genome shotgun (WGS) entry which is preliminary data.</text>
</comment>
<dbReference type="Proteomes" id="UP000580839">
    <property type="component" value="Unassembled WGS sequence"/>
</dbReference>
<dbReference type="AlphaFoldDB" id="A0A849SDS9"/>
<dbReference type="InterPro" id="IPR041916">
    <property type="entry name" value="Anti_sigma_zinc_sf"/>
</dbReference>
<evidence type="ECO:0000313" key="4">
    <source>
        <dbReference type="Proteomes" id="UP000580839"/>
    </source>
</evidence>
<dbReference type="InterPro" id="IPR008969">
    <property type="entry name" value="CarboxyPept-like_regulatory"/>
</dbReference>
<keyword evidence="2" id="KW-1133">Transmembrane helix</keyword>
<protein>
    <recommendedName>
        <fullName evidence="5">Zinc-finger domain-containing protein</fullName>
    </recommendedName>
</protein>
<gene>
    <name evidence="3" type="ORF">HOP12_05095</name>
</gene>
<feature type="transmembrane region" description="Helical" evidence="2">
    <location>
        <begin position="100"/>
        <end position="118"/>
    </location>
</feature>
<organism evidence="3 4">
    <name type="scientific">Eiseniibacteriota bacterium</name>
    <dbReference type="NCBI Taxonomy" id="2212470"/>
    <lineage>
        <taxon>Bacteria</taxon>
        <taxon>Candidatus Eiseniibacteriota</taxon>
    </lineage>
</organism>
<feature type="compositionally biased region" description="Basic and acidic residues" evidence="1">
    <location>
        <begin position="178"/>
        <end position="198"/>
    </location>
</feature>
<proteinExistence type="predicted"/>
<dbReference type="Gene3D" id="2.60.40.1120">
    <property type="entry name" value="Carboxypeptidase-like, regulatory domain"/>
    <property type="match status" value="1"/>
</dbReference>